<reference evidence="1" key="1">
    <citation type="submission" date="2023-10" db="EMBL/GenBank/DDBJ databases">
        <authorList>
            <person name="Rodriguez Cubillos JULIANA M."/>
            <person name="De Vega J."/>
        </authorList>
    </citation>
    <scope>NUCLEOTIDE SEQUENCE</scope>
</reference>
<gene>
    <name evidence="1" type="ORF">MILVUS5_LOCUS15326</name>
</gene>
<keyword evidence="2" id="KW-1185">Reference proteome</keyword>
<proteinExistence type="predicted"/>
<name>A0ACB0JT70_TRIPR</name>
<comment type="caution">
    <text evidence="1">The sequence shown here is derived from an EMBL/GenBank/DDBJ whole genome shotgun (WGS) entry which is preliminary data.</text>
</comment>
<protein>
    <submittedName>
        <fullName evidence="1">Uncharacterized protein</fullName>
    </submittedName>
</protein>
<accession>A0ACB0JT70</accession>
<organism evidence="1 2">
    <name type="scientific">Trifolium pratense</name>
    <name type="common">Red clover</name>
    <dbReference type="NCBI Taxonomy" id="57577"/>
    <lineage>
        <taxon>Eukaryota</taxon>
        <taxon>Viridiplantae</taxon>
        <taxon>Streptophyta</taxon>
        <taxon>Embryophyta</taxon>
        <taxon>Tracheophyta</taxon>
        <taxon>Spermatophyta</taxon>
        <taxon>Magnoliopsida</taxon>
        <taxon>eudicotyledons</taxon>
        <taxon>Gunneridae</taxon>
        <taxon>Pentapetalae</taxon>
        <taxon>rosids</taxon>
        <taxon>fabids</taxon>
        <taxon>Fabales</taxon>
        <taxon>Fabaceae</taxon>
        <taxon>Papilionoideae</taxon>
        <taxon>50 kb inversion clade</taxon>
        <taxon>NPAAA clade</taxon>
        <taxon>Hologalegina</taxon>
        <taxon>IRL clade</taxon>
        <taxon>Trifolieae</taxon>
        <taxon>Trifolium</taxon>
    </lineage>
</organism>
<evidence type="ECO:0000313" key="1">
    <source>
        <dbReference type="EMBL" id="CAJ2646653.1"/>
    </source>
</evidence>
<sequence length="213" mass="24757">MHITISTFFTDDLGSLAIRIIFCGTIGFKVASSMYMNHRYDKLDPEVRPYAMMTRTAYMEYNPMKNRGKLPEIYARVVGQYIGDTVFLQDINENQIQVAVRKKNNSEIYFTDGWSRLRDFYGINAGAWITLLFISPFVFFIRVRYITGMEITYPFKTPPYRLMLEKPFQEATSSGHIPYFVLPKVFSHRLEKTLTAPDVETGTLVCLFSFPTR</sequence>
<dbReference type="Proteomes" id="UP001177021">
    <property type="component" value="Unassembled WGS sequence"/>
</dbReference>
<dbReference type="EMBL" id="CASHSV030000109">
    <property type="protein sequence ID" value="CAJ2646653.1"/>
    <property type="molecule type" value="Genomic_DNA"/>
</dbReference>
<evidence type="ECO:0000313" key="2">
    <source>
        <dbReference type="Proteomes" id="UP001177021"/>
    </source>
</evidence>